<feature type="non-terminal residue" evidence="1">
    <location>
        <position position="1"/>
    </location>
</feature>
<feature type="non-terminal residue" evidence="1">
    <location>
        <position position="169"/>
    </location>
</feature>
<name>A0AAV5TRJ7_9BILA</name>
<evidence type="ECO:0000313" key="2">
    <source>
        <dbReference type="Proteomes" id="UP001432027"/>
    </source>
</evidence>
<dbReference type="EMBL" id="BTSX01000004">
    <property type="protein sequence ID" value="GMS96812.1"/>
    <property type="molecule type" value="Genomic_DNA"/>
</dbReference>
<evidence type="ECO:0000313" key="1">
    <source>
        <dbReference type="EMBL" id="GMS96812.1"/>
    </source>
</evidence>
<proteinExistence type="predicted"/>
<protein>
    <submittedName>
        <fullName evidence="1">Uncharacterized protein</fullName>
    </submittedName>
</protein>
<dbReference type="AlphaFoldDB" id="A0AAV5TRJ7"/>
<organism evidence="1 2">
    <name type="scientific">Pristionchus entomophagus</name>
    <dbReference type="NCBI Taxonomy" id="358040"/>
    <lineage>
        <taxon>Eukaryota</taxon>
        <taxon>Metazoa</taxon>
        <taxon>Ecdysozoa</taxon>
        <taxon>Nematoda</taxon>
        <taxon>Chromadorea</taxon>
        <taxon>Rhabditida</taxon>
        <taxon>Rhabditina</taxon>
        <taxon>Diplogasteromorpha</taxon>
        <taxon>Diplogasteroidea</taxon>
        <taxon>Neodiplogasteridae</taxon>
        <taxon>Pristionchus</taxon>
    </lineage>
</organism>
<gene>
    <name evidence="1" type="ORF">PENTCL1PPCAC_18987</name>
</gene>
<keyword evidence="2" id="KW-1185">Reference proteome</keyword>
<reference evidence="1" key="1">
    <citation type="submission" date="2023-10" db="EMBL/GenBank/DDBJ databases">
        <title>Genome assembly of Pristionchus species.</title>
        <authorList>
            <person name="Yoshida K."/>
            <person name="Sommer R.J."/>
        </authorList>
    </citation>
    <scope>NUCLEOTIDE SEQUENCE</scope>
    <source>
        <strain evidence="1">RS0144</strain>
    </source>
</reference>
<sequence length="169" mass="18379">GRRRGGGEGEKGGGSAMKAEISEVSIETMSITSSEIDISSYPSDLGTEPILFDKQWIADMVTVIDLKMALSLHESGQKLMDLFVVRLIINNGNQYSTLAQFLQAGVSQETQLAVKSDVNSLLEFARRTTERVGNGGRLLFIQSSPDDSSALLLATFVTYRLGKDTVDTR</sequence>
<comment type="caution">
    <text evidence="1">The sequence shown here is derived from an EMBL/GenBank/DDBJ whole genome shotgun (WGS) entry which is preliminary data.</text>
</comment>
<dbReference type="Proteomes" id="UP001432027">
    <property type="component" value="Unassembled WGS sequence"/>
</dbReference>
<accession>A0AAV5TRJ7</accession>